<proteinExistence type="predicted"/>
<sequence length="533" mass="58349">MGNCIALSANETSLTKERDPLPIETIFELPSLLPSWPSGKGFASGSMNLGGLEVHQVTAFTKVWATHEGGQDNLGATFFKPSQIPEGFYMLGYYSQPNNKPLFGSVLVAKGESDGDIEGGMLRKPVDFTLVWSNESLNQDGNGYIWAPTPPQGYVAVGHMVTNSPRNLPSMKSDVFVLILPRHVRVTCGKTQAVRTGTFLAQVNGATSPSACLKNLDASLSSMPTVRQIEQLMGLYSPFIYFHPDEPYLPSSVAWFFNSGALLYKKGDPNPTPIDQTGSNLPQGGWSDGTYWLDLPRDNDAKEALKKGDLNTSKCYVHVKPMFGESFTDIAIWVFYPFNGPGKAKVIFVDLPLGRIGEHVGDWEHVTLRISNLDGKLKRVYFSEHSSGIWVEASELEYQGGTKPVVYASLHGHAFFPKPGLVLQGNDKLGIGLRNDAGKGAGIDTGSNYILVAAEYLGSGRWGVVEPPWLSYAREWGPKIDYNIEQELDKASLVLPGYLKPVFKHVFQALPKEVLGEEGPTGPKMKNSWNGDE</sequence>
<dbReference type="AlphaFoldDB" id="A0A443N5C7"/>
<dbReference type="InterPro" id="IPR009291">
    <property type="entry name" value="Vps62"/>
</dbReference>
<evidence type="ECO:0000313" key="1">
    <source>
        <dbReference type="EMBL" id="RWR73718.1"/>
    </source>
</evidence>
<comment type="caution">
    <text evidence="1">The sequence shown here is derived from an EMBL/GenBank/DDBJ whole genome shotgun (WGS) entry which is preliminary data.</text>
</comment>
<dbReference type="EMBL" id="QPKB01000001">
    <property type="protein sequence ID" value="RWR73718.1"/>
    <property type="molecule type" value="Genomic_DNA"/>
</dbReference>
<name>A0A443N5C7_9MAGN</name>
<organism evidence="1 2">
    <name type="scientific">Cinnamomum micranthum f. kanehirae</name>
    <dbReference type="NCBI Taxonomy" id="337451"/>
    <lineage>
        <taxon>Eukaryota</taxon>
        <taxon>Viridiplantae</taxon>
        <taxon>Streptophyta</taxon>
        <taxon>Embryophyta</taxon>
        <taxon>Tracheophyta</taxon>
        <taxon>Spermatophyta</taxon>
        <taxon>Magnoliopsida</taxon>
        <taxon>Magnoliidae</taxon>
        <taxon>Laurales</taxon>
        <taxon>Lauraceae</taxon>
        <taxon>Cinnamomum</taxon>
    </lineage>
</organism>
<protein>
    <submittedName>
        <fullName evidence="1">Vacuolar protein sorting-associated protein 62</fullName>
    </submittedName>
</protein>
<reference evidence="1 2" key="1">
    <citation type="journal article" date="2019" name="Nat. Plants">
        <title>Stout camphor tree genome fills gaps in understanding of flowering plant genome evolution.</title>
        <authorList>
            <person name="Chaw S.M."/>
            <person name="Liu Y.C."/>
            <person name="Wu Y.W."/>
            <person name="Wang H.Y."/>
            <person name="Lin C.I."/>
            <person name="Wu C.S."/>
            <person name="Ke H.M."/>
            <person name="Chang L.Y."/>
            <person name="Hsu C.Y."/>
            <person name="Yang H.T."/>
            <person name="Sudianto E."/>
            <person name="Hsu M.H."/>
            <person name="Wu K.P."/>
            <person name="Wang L.N."/>
            <person name="Leebens-Mack J.H."/>
            <person name="Tsai I.J."/>
        </authorList>
    </citation>
    <scope>NUCLEOTIDE SEQUENCE [LARGE SCALE GENOMIC DNA]</scope>
    <source>
        <strain evidence="2">cv. Chaw 1501</strain>
        <tissue evidence="1">Young leaves</tissue>
    </source>
</reference>
<gene>
    <name evidence="1" type="ORF">CKAN_00202000</name>
</gene>
<dbReference type="STRING" id="337451.A0A443N5C7"/>
<dbReference type="PANTHER" id="PTHR48152">
    <property type="entry name" value="F1C9.34 PROTEIN"/>
    <property type="match status" value="1"/>
</dbReference>
<keyword evidence="2" id="KW-1185">Reference proteome</keyword>
<dbReference type="Proteomes" id="UP000283530">
    <property type="component" value="Unassembled WGS sequence"/>
</dbReference>
<evidence type="ECO:0000313" key="2">
    <source>
        <dbReference type="Proteomes" id="UP000283530"/>
    </source>
</evidence>
<dbReference type="PANTHER" id="PTHR48152:SF3">
    <property type="entry name" value="DUF946 FAMILY PROTEIN (DUF946)"/>
    <property type="match status" value="1"/>
</dbReference>
<dbReference type="Pfam" id="PF06101">
    <property type="entry name" value="Vps62"/>
    <property type="match status" value="2"/>
</dbReference>
<accession>A0A443N5C7</accession>
<dbReference type="OrthoDB" id="188042at2759"/>